<evidence type="ECO:0000313" key="4">
    <source>
        <dbReference type="Proteomes" id="UP000218702"/>
    </source>
</evidence>
<dbReference type="EMBL" id="AP018316">
    <property type="protein sequence ID" value="BAZ84116.1"/>
    <property type="molecule type" value="Genomic_DNA"/>
</dbReference>
<sequence>MNKAGFPKKPHNSYPLSGDDIPVALRDTNDAGSKIKVQPVIFIIGGLTGFLLLAVTSGFLFSLTTPKPTANSLATPISSTPVATNTPVSDNDNDTVLGHFPYSEAPASELAPITSDGRIKMRKAAAVKFQAMVQAARSAGVNLVPLSGFRSVQEQKQLFFGVSAQRNQTPAERAALSAPPNHSEHHTGYAVDIGDRTVPATNLQANFDNTKAYQWLQANAAKFSFEISFPKDNLQGVSYEPWHWRFVGDTDSLETFYKAKNIKPVQTKQ</sequence>
<gene>
    <name evidence="3" type="ORF">NIES806_02990</name>
</gene>
<dbReference type="SUPFAM" id="SSF55166">
    <property type="entry name" value="Hedgehog/DD-peptidase"/>
    <property type="match status" value="1"/>
</dbReference>
<accession>A0A1Z4UXX4</accession>
<keyword evidence="3" id="KW-0378">Hydrolase</keyword>
<dbReference type="InterPro" id="IPR058193">
    <property type="entry name" value="VanY/YodJ_core_dom"/>
</dbReference>
<dbReference type="OrthoDB" id="9792074at2"/>
<proteinExistence type="predicted"/>
<dbReference type="Pfam" id="PF02557">
    <property type="entry name" value="VanY"/>
    <property type="match status" value="1"/>
</dbReference>
<protein>
    <submittedName>
        <fullName evidence="3">Peptidase M15B and M15C, D,D-carboxypeptidase VanY/endolysin</fullName>
    </submittedName>
</protein>
<keyword evidence="1" id="KW-0812">Transmembrane</keyword>
<dbReference type="RefSeq" id="WP_096663097.1">
    <property type="nucleotide sequence ID" value="NZ_AP018316.1"/>
</dbReference>
<keyword evidence="1" id="KW-1133">Transmembrane helix</keyword>
<feature type="transmembrane region" description="Helical" evidence="1">
    <location>
        <begin position="40"/>
        <end position="63"/>
    </location>
</feature>
<keyword evidence="3" id="KW-0121">Carboxypeptidase</keyword>
<dbReference type="Gene3D" id="3.30.1380.10">
    <property type="match status" value="1"/>
</dbReference>
<dbReference type="GO" id="GO:0004180">
    <property type="term" value="F:carboxypeptidase activity"/>
    <property type="evidence" value="ECO:0007669"/>
    <property type="project" value="UniProtKB-KW"/>
</dbReference>
<dbReference type="PANTHER" id="PTHR34385:SF1">
    <property type="entry name" value="PEPTIDOGLYCAN L-ALANYL-D-GLUTAMATE ENDOPEPTIDASE CWLK"/>
    <property type="match status" value="1"/>
</dbReference>
<dbReference type="AlphaFoldDB" id="A0A1Z4UXX4"/>
<evidence type="ECO:0000313" key="3">
    <source>
        <dbReference type="EMBL" id="BAZ84116.1"/>
    </source>
</evidence>
<reference evidence="3 4" key="1">
    <citation type="submission" date="2017-06" db="EMBL/GenBank/DDBJ databases">
        <title>Genome sequencing of cyanobaciteial culture collection at National Institute for Environmental Studies (NIES).</title>
        <authorList>
            <person name="Hirose Y."/>
            <person name="Shimura Y."/>
            <person name="Fujisawa T."/>
            <person name="Nakamura Y."/>
            <person name="Kawachi M."/>
        </authorList>
    </citation>
    <scope>NUCLEOTIDE SEQUENCE [LARGE SCALE GENOMIC DNA]</scope>
    <source>
        <strain evidence="3 4">NIES-806</strain>
    </source>
</reference>
<keyword evidence="3" id="KW-0645">Protease</keyword>
<dbReference type="InterPro" id="IPR052179">
    <property type="entry name" value="DD-CPase-like"/>
</dbReference>
<keyword evidence="4" id="KW-1185">Reference proteome</keyword>
<dbReference type="InterPro" id="IPR003709">
    <property type="entry name" value="VanY-like_core_dom"/>
</dbReference>
<name>A0A1Z4UXX4_9CYAN</name>
<dbReference type="InterPro" id="IPR009045">
    <property type="entry name" value="Zn_M74/Hedgehog-like"/>
</dbReference>
<organism evidence="3 4">
    <name type="scientific">Dolichospermum compactum NIES-806</name>
    <dbReference type="NCBI Taxonomy" id="1973481"/>
    <lineage>
        <taxon>Bacteria</taxon>
        <taxon>Bacillati</taxon>
        <taxon>Cyanobacteriota</taxon>
        <taxon>Cyanophyceae</taxon>
        <taxon>Nostocales</taxon>
        <taxon>Aphanizomenonaceae</taxon>
        <taxon>Dolichospermum</taxon>
        <taxon>Dolichospermum compactum</taxon>
    </lineage>
</organism>
<evidence type="ECO:0000256" key="1">
    <source>
        <dbReference type="SAM" id="Phobius"/>
    </source>
</evidence>
<evidence type="ECO:0000259" key="2">
    <source>
        <dbReference type="Pfam" id="PF02557"/>
    </source>
</evidence>
<dbReference type="GO" id="GO:0006508">
    <property type="term" value="P:proteolysis"/>
    <property type="evidence" value="ECO:0007669"/>
    <property type="project" value="InterPro"/>
</dbReference>
<dbReference type="KEGG" id="dcm:NIES806_02990"/>
<keyword evidence="1" id="KW-0472">Membrane</keyword>
<feature type="domain" description="D-alanyl-D-alanine carboxypeptidase-like core" evidence="2">
    <location>
        <begin position="119"/>
        <end position="249"/>
    </location>
</feature>
<dbReference type="Proteomes" id="UP000218702">
    <property type="component" value="Chromosome"/>
</dbReference>
<dbReference type="CDD" id="cd14852">
    <property type="entry name" value="LD-carboxypeptidase"/>
    <property type="match status" value="1"/>
</dbReference>
<dbReference type="PANTHER" id="PTHR34385">
    <property type="entry name" value="D-ALANYL-D-ALANINE CARBOXYPEPTIDASE"/>
    <property type="match status" value="1"/>
</dbReference>